<protein>
    <recommendedName>
        <fullName evidence="6">Phosphatidylglycerol lysyltransferase</fullName>
        <ecNumber evidence="6">2.3.2.3</ecNumber>
    </recommendedName>
    <alternativeName>
        <fullName evidence="6">Lysylphosphatidylglycerol synthase</fullName>
    </alternativeName>
</protein>
<evidence type="ECO:0000256" key="1">
    <source>
        <dbReference type="ARBA" id="ARBA00004651"/>
    </source>
</evidence>
<dbReference type="GO" id="GO:0046677">
    <property type="term" value="P:response to antibiotic"/>
    <property type="evidence" value="ECO:0007669"/>
    <property type="project" value="UniProtKB-KW"/>
</dbReference>
<comment type="similarity">
    <text evidence="6">Belongs to the LPG synthase family.</text>
</comment>
<reference evidence="7 8" key="1">
    <citation type="submission" date="2018-06" db="EMBL/GenBank/DDBJ databases">
        <authorList>
            <consortium name="Pathogen Informatics"/>
            <person name="Doyle S."/>
        </authorList>
    </citation>
    <scope>NUCLEOTIDE SEQUENCE [LARGE SCALE GENOMIC DNA]</scope>
    <source>
        <strain evidence="7 8">NCTC13645</strain>
    </source>
</reference>
<dbReference type="GO" id="GO:0006629">
    <property type="term" value="P:lipid metabolic process"/>
    <property type="evidence" value="ECO:0007669"/>
    <property type="project" value="UniProtKB-KW"/>
</dbReference>
<dbReference type="GO" id="GO:0050071">
    <property type="term" value="F:phosphatidylglycerol lysyltransferase activity"/>
    <property type="evidence" value="ECO:0007669"/>
    <property type="project" value="UniProtKB-EC"/>
</dbReference>
<evidence type="ECO:0000256" key="6">
    <source>
        <dbReference type="RuleBase" id="RU363042"/>
    </source>
</evidence>
<evidence type="ECO:0000313" key="7">
    <source>
        <dbReference type="EMBL" id="SUP52137.1"/>
    </source>
</evidence>
<dbReference type="EMBL" id="UHIV01000001">
    <property type="protein sequence ID" value="SUP52137.1"/>
    <property type="molecule type" value="Genomic_DNA"/>
</dbReference>
<keyword evidence="3" id="KW-0812">Transmembrane</keyword>
<proteinExistence type="inferred from homology"/>
<sequence>MDDANEQITWRDAIRVPLVEQLGNGITPFAAGGQPMQLVALAQSGIDVGRGGSILTMKLLFTKA</sequence>
<comment type="function">
    <text evidence="6">Catalyzes the transfer of a lysyl group from L-lysyl-tRNA(Lys) to membrane-bound phosphatidylglycerol (PG), which produces lysylphosphatidylglycerol (LPG), a major component of the bacterial membrane with a positive net charge. LPG synthesis contributes to bacterial virulence as it is involved in the resistance mechanism against cationic antimicrobial peptides (CAMP) produces by the host's immune system (defensins, cathelicidins) and by the competing microorganisms.</text>
</comment>
<gene>
    <name evidence="6" type="primary">mprF</name>
    <name evidence="7" type="ORF">NCTC13645_00010</name>
</gene>
<dbReference type="GO" id="GO:0005886">
    <property type="term" value="C:plasma membrane"/>
    <property type="evidence" value="ECO:0007669"/>
    <property type="project" value="UniProtKB-SubCell"/>
</dbReference>
<dbReference type="AlphaFoldDB" id="A0A380NW47"/>
<keyword evidence="5" id="KW-0472">Membrane</keyword>
<keyword evidence="6" id="KW-0808">Transferase</keyword>
<accession>A0A380NW47</accession>
<evidence type="ECO:0000256" key="2">
    <source>
        <dbReference type="ARBA" id="ARBA00022475"/>
    </source>
</evidence>
<dbReference type="InterPro" id="IPR022791">
    <property type="entry name" value="L-PG_synthase/AglD"/>
</dbReference>
<evidence type="ECO:0000256" key="4">
    <source>
        <dbReference type="ARBA" id="ARBA00022989"/>
    </source>
</evidence>
<comment type="catalytic activity">
    <reaction evidence="6">
        <text>L-lysyl-tRNA(Lys) + a 1,2-diacyl-sn-glycero-3-phospho-(1'-sn-glycerol) = a 1,2-diacyl-sn-glycero-3-phospho-1'-(3'-O-L-lysyl)-sn-glycerol + tRNA(Lys)</text>
        <dbReference type="Rhea" id="RHEA:10668"/>
        <dbReference type="Rhea" id="RHEA-COMP:9696"/>
        <dbReference type="Rhea" id="RHEA-COMP:9697"/>
        <dbReference type="ChEBI" id="CHEBI:64716"/>
        <dbReference type="ChEBI" id="CHEBI:75792"/>
        <dbReference type="ChEBI" id="CHEBI:78442"/>
        <dbReference type="ChEBI" id="CHEBI:78529"/>
        <dbReference type="EC" id="2.3.2.3"/>
    </reaction>
</comment>
<dbReference type="Proteomes" id="UP000254621">
    <property type="component" value="Unassembled WGS sequence"/>
</dbReference>
<dbReference type="EC" id="2.3.2.3" evidence="6"/>
<comment type="subcellular location">
    <subcellularLocation>
        <location evidence="1 6">Cell membrane</location>
        <topology evidence="1 6">Multi-pass membrane protein</topology>
    </subcellularLocation>
</comment>
<keyword evidence="4" id="KW-1133">Transmembrane helix</keyword>
<evidence type="ECO:0000256" key="3">
    <source>
        <dbReference type="ARBA" id="ARBA00022692"/>
    </source>
</evidence>
<evidence type="ECO:0000256" key="5">
    <source>
        <dbReference type="ARBA" id="ARBA00023136"/>
    </source>
</evidence>
<keyword evidence="2" id="KW-1003">Cell membrane</keyword>
<keyword evidence="6" id="KW-0046">Antibiotic resistance</keyword>
<keyword evidence="6" id="KW-0443">Lipid metabolism</keyword>
<evidence type="ECO:0000313" key="8">
    <source>
        <dbReference type="Proteomes" id="UP000254621"/>
    </source>
</evidence>
<organism evidence="7 8">
    <name type="scientific">Weissella viridescens</name>
    <name type="common">Lactobacillus viridescens</name>
    <dbReference type="NCBI Taxonomy" id="1629"/>
    <lineage>
        <taxon>Bacteria</taxon>
        <taxon>Bacillati</taxon>
        <taxon>Bacillota</taxon>
        <taxon>Bacilli</taxon>
        <taxon>Lactobacillales</taxon>
        <taxon>Lactobacillaceae</taxon>
        <taxon>Weissella</taxon>
    </lineage>
</organism>
<name>A0A380NW47_WEIVI</name>
<dbReference type="Pfam" id="PF03706">
    <property type="entry name" value="LPG_synthase_TM"/>
    <property type="match status" value="1"/>
</dbReference>